<keyword evidence="3" id="KW-0378">Hydrolase</keyword>
<organism evidence="5 6">
    <name type="scientific">Phocaeicola coprocola</name>
    <dbReference type="NCBI Taxonomy" id="310298"/>
    <lineage>
        <taxon>Bacteria</taxon>
        <taxon>Pseudomonadati</taxon>
        <taxon>Bacteroidota</taxon>
        <taxon>Bacteroidia</taxon>
        <taxon>Bacteroidales</taxon>
        <taxon>Bacteroidaceae</taxon>
        <taxon>Phocaeicola</taxon>
    </lineage>
</organism>
<dbReference type="Gene3D" id="3.20.20.140">
    <property type="entry name" value="Metal-dependent hydrolases"/>
    <property type="match status" value="1"/>
</dbReference>
<dbReference type="PIRSF" id="PIRSF016557">
    <property type="entry name" value="Caps_synth_CpsB"/>
    <property type="match status" value="1"/>
</dbReference>
<comment type="similarity">
    <text evidence="1">Belongs to the metallo-dependent hydrolases superfamily. CpsB/CapC family.</text>
</comment>
<protein>
    <recommendedName>
        <fullName evidence="2">protein-tyrosine-phosphatase</fullName>
        <ecNumber evidence="2">3.1.3.48</ecNumber>
    </recommendedName>
</protein>
<comment type="caution">
    <text evidence="5">The sequence shown here is derived from an EMBL/GenBank/DDBJ whole genome shotgun (WGS) entry which is preliminary data.</text>
</comment>
<dbReference type="Proteomes" id="UP000718012">
    <property type="component" value="Unassembled WGS sequence"/>
</dbReference>
<dbReference type="SUPFAM" id="SSF89550">
    <property type="entry name" value="PHP domain-like"/>
    <property type="match status" value="1"/>
</dbReference>
<reference evidence="5" key="2">
    <citation type="submission" date="2021-09" db="EMBL/GenBank/DDBJ databases">
        <authorList>
            <person name="Gilroy R."/>
        </authorList>
    </citation>
    <scope>NUCLEOTIDE SEQUENCE</scope>
    <source>
        <strain evidence="5">CHK165-8395</strain>
    </source>
</reference>
<dbReference type="GO" id="GO:0004725">
    <property type="term" value="F:protein tyrosine phosphatase activity"/>
    <property type="evidence" value="ECO:0007669"/>
    <property type="project" value="UniProtKB-EC"/>
</dbReference>
<dbReference type="PANTHER" id="PTHR39181">
    <property type="entry name" value="TYROSINE-PROTEIN PHOSPHATASE YWQE"/>
    <property type="match status" value="1"/>
</dbReference>
<dbReference type="GO" id="GO:0030145">
    <property type="term" value="F:manganese ion binding"/>
    <property type="evidence" value="ECO:0007669"/>
    <property type="project" value="InterPro"/>
</dbReference>
<dbReference type="PANTHER" id="PTHR39181:SF1">
    <property type="entry name" value="TYROSINE-PROTEIN PHOSPHATASE YWQE"/>
    <property type="match status" value="1"/>
</dbReference>
<gene>
    <name evidence="5" type="ORF">K8U81_04395</name>
</gene>
<proteinExistence type="inferred from homology"/>
<evidence type="ECO:0000313" key="5">
    <source>
        <dbReference type="EMBL" id="HJF07419.1"/>
    </source>
</evidence>
<dbReference type="AlphaFoldDB" id="A0A921K303"/>
<evidence type="ECO:0000256" key="4">
    <source>
        <dbReference type="ARBA" id="ARBA00051722"/>
    </source>
</evidence>
<sequence length="241" mass="27388">MFFSFKKKHNLVKSGILKGMTDIHSHILPGVDDGSPDRATSLELLQFLESLGITSVWFTPHVMSDMQRNTTAYLTERFEAFRNYYKGPIRLHQAGEYMMDAQFTAKLPAEVLPLGKNHLLVETSYMLPPVGMKEILASVKQNGYFPVIAHPERYTYMDMDDYRRLYSTDGYRLQLNLMSLSGYYGPGARHASEAILAEGMYSYVGSDLHHLERYAPMLESMKLTSEQLDALSILIANNEAI</sequence>
<dbReference type="Pfam" id="PF19567">
    <property type="entry name" value="CpsB_CapC"/>
    <property type="match status" value="1"/>
</dbReference>
<evidence type="ECO:0000256" key="1">
    <source>
        <dbReference type="ARBA" id="ARBA00005750"/>
    </source>
</evidence>
<evidence type="ECO:0000313" key="6">
    <source>
        <dbReference type="Proteomes" id="UP000718012"/>
    </source>
</evidence>
<dbReference type="InterPro" id="IPR016667">
    <property type="entry name" value="Caps_polysacc_synth_CpsB/CapC"/>
</dbReference>
<evidence type="ECO:0000256" key="3">
    <source>
        <dbReference type="ARBA" id="ARBA00022801"/>
    </source>
</evidence>
<evidence type="ECO:0000256" key="2">
    <source>
        <dbReference type="ARBA" id="ARBA00013064"/>
    </source>
</evidence>
<accession>A0A921K303</accession>
<reference evidence="5" key="1">
    <citation type="journal article" date="2021" name="PeerJ">
        <title>Extensive microbial diversity within the chicken gut microbiome revealed by metagenomics and culture.</title>
        <authorList>
            <person name="Gilroy R."/>
            <person name="Ravi A."/>
            <person name="Getino M."/>
            <person name="Pursley I."/>
            <person name="Horton D.L."/>
            <person name="Alikhan N.F."/>
            <person name="Baker D."/>
            <person name="Gharbi K."/>
            <person name="Hall N."/>
            <person name="Watson M."/>
            <person name="Adriaenssens E.M."/>
            <person name="Foster-Nyarko E."/>
            <person name="Jarju S."/>
            <person name="Secka A."/>
            <person name="Antonio M."/>
            <person name="Oren A."/>
            <person name="Chaudhuri R.R."/>
            <person name="La Ragione R."/>
            <person name="Hildebrand F."/>
            <person name="Pallen M.J."/>
        </authorList>
    </citation>
    <scope>NUCLEOTIDE SEQUENCE</scope>
    <source>
        <strain evidence="5">CHK165-8395</strain>
    </source>
</reference>
<name>A0A921K303_9BACT</name>
<dbReference type="InterPro" id="IPR016195">
    <property type="entry name" value="Pol/histidinol_Pase-like"/>
</dbReference>
<comment type="catalytic activity">
    <reaction evidence="4">
        <text>O-phospho-L-tyrosyl-[protein] + H2O = L-tyrosyl-[protein] + phosphate</text>
        <dbReference type="Rhea" id="RHEA:10684"/>
        <dbReference type="Rhea" id="RHEA-COMP:10136"/>
        <dbReference type="Rhea" id="RHEA-COMP:20101"/>
        <dbReference type="ChEBI" id="CHEBI:15377"/>
        <dbReference type="ChEBI" id="CHEBI:43474"/>
        <dbReference type="ChEBI" id="CHEBI:46858"/>
        <dbReference type="ChEBI" id="CHEBI:61978"/>
        <dbReference type="EC" id="3.1.3.48"/>
    </reaction>
</comment>
<dbReference type="EC" id="3.1.3.48" evidence="2"/>
<dbReference type="EMBL" id="DYXD01000100">
    <property type="protein sequence ID" value="HJF07419.1"/>
    <property type="molecule type" value="Genomic_DNA"/>
</dbReference>